<keyword evidence="6" id="KW-1185">Reference proteome</keyword>
<dbReference type="Gene3D" id="3.30.565.30">
    <property type="entry name" value="Sporulation initiation phosphotransferase B (SpoOB), C-terminal domain"/>
    <property type="match status" value="1"/>
</dbReference>
<dbReference type="OrthoDB" id="2375606at2"/>
<evidence type="ECO:0000259" key="4">
    <source>
        <dbReference type="SMART" id="SM01317"/>
    </source>
</evidence>
<accession>A0A1I4JC04</accession>
<dbReference type="STRING" id="266892.SAMN04488054_10376"/>
<dbReference type="InterPro" id="IPR016122">
    <property type="entry name" value="SpoOB_C"/>
</dbReference>
<dbReference type="Gene3D" id="1.10.287.130">
    <property type="match status" value="1"/>
</dbReference>
<gene>
    <name evidence="5" type="ORF">SAMN04488054_10376</name>
</gene>
<feature type="domain" description="Sporulation initiation phosphotransferase B C-terminal" evidence="4">
    <location>
        <begin position="58"/>
        <end position="171"/>
    </location>
</feature>
<dbReference type="InterPro" id="IPR039506">
    <property type="entry name" value="SPOB_a"/>
</dbReference>
<dbReference type="Proteomes" id="UP000199668">
    <property type="component" value="Unassembled WGS sequence"/>
</dbReference>
<dbReference type="GO" id="GO:0000155">
    <property type="term" value="F:phosphorelay sensor kinase activity"/>
    <property type="evidence" value="ECO:0007669"/>
    <property type="project" value="InterPro"/>
</dbReference>
<evidence type="ECO:0000256" key="2">
    <source>
        <dbReference type="ARBA" id="ARBA00022679"/>
    </source>
</evidence>
<evidence type="ECO:0000313" key="6">
    <source>
        <dbReference type="Proteomes" id="UP000199668"/>
    </source>
</evidence>
<keyword evidence="1" id="KW-0597">Phosphoprotein</keyword>
<sequence length="176" mass="20705">MDEHRELDILRHARHDWMNIIQIIKGNLSLNRTDRVEEILNETIRRSEHASRLTRLEVPKTALFVLSFNWEPHRFSLDVEVTGEPRDCSRLDECWHEILSSFARELDAAASPGKDNHLLITIHSEQEPYVEFDFQGSLENRSALRNWIAVYSDTGRCRIDHVIWNEKELVFVLTSE</sequence>
<reference evidence="5 6" key="1">
    <citation type="submission" date="2016-10" db="EMBL/GenBank/DDBJ databases">
        <authorList>
            <person name="de Groot N.N."/>
        </authorList>
    </citation>
    <scope>NUCLEOTIDE SEQUENCE [LARGE SCALE GENOMIC DNA]</scope>
    <source>
        <strain evidence="5 6">CGMCC 1.6134</strain>
    </source>
</reference>
<name>A0A1I4JC04_9BACI</name>
<dbReference type="Pfam" id="PF14682">
    <property type="entry name" value="SPOB_ab"/>
    <property type="match status" value="1"/>
</dbReference>
<dbReference type="InterPro" id="IPR037100">
    <property type="entry name" value="Spo0B_C_sf"/>
</dbReference>
<keyword evidence="2 5" id="KW-0808">Transferase</keyword>
<dbReference type="RefSeq" id="WP_090925649.1">
    <property type="nucleotide sequence ID" value="NZ_FOTY01000003.1"/>
</dbReference>
<dbReference type="EMBL" id="FOTY01000003">
    <property type="protein sequence ID" value="SFL64098.1"/>
    <property type="molecule type" value="Genomic_DNA"/>
</dbReference>
<protein>
    <submittedName>
        <fullName evidence="5">Stage 0 sporulation protein B (Sporulation initiation phosphotransferase)</fullName>
    </submittedName>
</protein>
<dbReference type="InterPro" id="IPR016120">
    <property type="entry name" value="Sig_transdc_His_kin_SpoOB"/>
</dbReference>
<dbReference type="SMART" id="SM01317">
    <property type="entry name" value="SPOB_ab"/>
    <property type="match status" value="1"/>
</dbReference>
<evidence type="ECO:0000256" key="3">
    <source>
        <dbReference type="ARBA" id="ARBA00022777"/>
    </source>
</evidence>
<evidence type="ECO:0000313" key="5">
    <source>
        <dbReference type="EMBL" id="SFL64098.1"/>
    </source>
</evidence>
<proteinExistence type="predicted"/>
<keyword evidence="3" id="KW-0418">Kinase</keyword>
<dbReference type="AlphaFoldDB" id="A0A1I4JC04"/>
<dbReference type="Pfam" id="PF14689">
    <property type="entry name" value="SPOB_a"/>
    <property type="match status" value="1"/>
</dbReference>
<dbReference type="SUPFAM" id="SSF55890">
    <property type="entry name" value="Sporulation response regulatory protein Spo0B"/>
    <property type="match status" value="1"/>
</dbReference>
<organism evidence="5 6">
    <name type="scientific">Salibacterium qingdaonense</name>
    <dbReference type="NCBI Taxonomy" id="266892"/>
    <lineage>
        <taxon>Bacteria</taxon>
        <taxon>Bacillati</taxon>
        <taxon>Bacillota</taxon>
        <taxon>Bacilli</taxon>
        <taxon>Bacillales</taxon>
        <taxon>Bacillaceae</taxon>
    </lineage>
</organism>
<evidence type="ECO:0000256" key="1">
    <source>
        <dbReference type="ARBA" id="ARBA00022553"/>
    </source>
</evidence>